<accession>A0A836H5R4</accession>
<dbReference type="RefSeq" id="XP_067754192.1">
    <property type="nucleotide sequence ID" value="XM_067898035.1"/>
</dbReference>
<reference evidence="2 3" key="1">
    <citation type="submission" date="2021-02" db="EMBL/GenBank/DDBJ databases">
        <title>Porcisia hertigi Genome sequencing and assembly.</title>
        <authorList>
            <person name="Almutairi H."/>
            <person name="Gatherer D."/>
        </authorList>
    </citation>
    <scope>NUCLEOTIDE SEQUENCE [LARGE SCALE GENOMIC DNA]</scope>
    <source>
        <strain evidence="2 3">C119</strain>
    </source>
</reference>
<dbReference type="AlphaFoldDB" id="A0A836H5R4"/>
<name>A0A836H5R4_9TRYP</name>
<dbReference type="OrthoDB" id="273534at2759"/>
<feature type="region of interest" description="Disordered" evidence="1">
    <location>
        <begin position="23"/>
        <end position="90"/>
    </location>
</feature>
<dbReference type="KEGG" id="phet:94288112"/>
<proteinExistence type="predicted"/>
<dbReference type="EMBL" id="JAFJZO010000034">
    <property type="protein sequence ID" value="KAG5494157.1"/>
    <property type="molecule type" value="Genomic_DNA"/>
</dbReference>
<feature type="region of interest" description="Disordered" evidence="1">
    <location>
        <begin position="566"/>
        <end position="588"/>
    </location>
</feature>
<feature type="compositionally biased region" description="Low complexity" evidence="1">
    <location>
        <begin position="68"/>
        <end position="84"/>
    </location>
</feature>
<keyword evidence="3" id="KW-1185">Reference proteome</keyword>
<organism evidence="2 3">
    <name type="scientific">Porcisia hertigi</name>
    <dbReference type="NCBI Taxonomy" id="2761500"/>
    <lineage>
        <taxon>Eukaryota</taxon>
        <taxon>Discoba</taxon>
        <taxon>Euglenozoa</taxon>
        <taxon>Kinetoplastea</taxon>
        <taxon>Metakinetoplastina</taxon>
        <taxon>Trypanosomatida</taxon>
        <taxon>Trypanosomatidae</taxon>
        <taxon>Leishmaniinae</taxon>
        <taxon>Porcisia</taxon>
    </lineage>
</organism>
<feature type="compositionally biased region" description="Polar residues" evidence="1">
    <location>
        <begin position="569"/>
        <end position="580"/>
    </location>
</feature>
<comment type="caution">
    <text evidence="2">The sequence shown here is derived from an EMBL/GenBank/DDBJ whole genome shotgun (WGS) entry which is preliminary data.</text>
</comment>
<feature type="compositionally biased region" description="Polar residues" evidence="1">
    <location>
        <begin position="36"/>
        <end position="49"/>
    </location>
</feature>
<dbReference type="GeneID" id="94288112"/>
<evidence type="ECO:0000313" key="2">
    <source>
        <dbReference type="EMBL" id="KAG5494157.1"/>
    </source>
</evidence>
<evidence type="ECO:0000256" key="1">
    <source>
        <dbReference type="SAM" id="MobiDB-lite"/>
    </source>
</evidence>
<dbReference type="Proteomes" id="UP000674318">
    <property type="component" value="Unassembled WGS sequence"/>
</dbReference>
<evidence type="ECO:0000313" key="3">
    <source>
        <dbReference type="Proteomes" id="UP000674318"/>
    </source>
</evidence>
<sequence length="594" mass="63479">MTTKPPRSKVGVVGGIDELLTLPIHSPSHGEGCPDTTLSATQAYASPQGTRPDVKRSANLKRQRTPESSAGVSSRSSSSASPSSLYRTGDSVGGDELDLLRRKDEELADMALFLAKAVGETSSRRSLAELVGLFDRLGISRVMMALRRVGGGLAIFVGNLHQATFPMGKERSIAIKLFCGLMGHVNAEALFQECVVNFLVKSLQPEDIQGAPTVLRRRTVSHWSVRSKQNDAVHQPSPNTPDAMEDDLEAKVEKLCGSTVESSGGSDAKSSASLALWSLLTLMFAYNSHPHVAAQRHVSVPLLFAQAGGLEQLSQLLICRNTQERALALLEVLTATEELRGQSHRLLALVSALVAQLDVSRVQVPVLKVLTNITNILPHAFTSTGTATAFAQFALLSLLRPQAPCTPDETEIFALCCAINVVKYESKATGSSDAHLSSAFAASQSTLVSFAESMMESHRCNSTEQLVRSGYYALLLGALSLVPVAEEEGRTTLRVPVMTAVARASGGTSADRKATRQPMRLVVAIIQEFLLFQSSAGTLTKETLLEMSALVDRIVISNHIDVVPEIGDSGTTEGKSSPASANEEEDNLVLGQLL</sequence>
<protein>
    <recommendedName>
        <fullName evidence="4">Wings apart-like protein C-terminal domain-containing protein</fullName>
    </recommendedName>
</protein>
<evidence type="ECO:0008006" key="4">
    <source>
        <dbReference type="Google" id="ProtNLM"/>
    </source>
</evidence>
<gene>
    <name evidence="2" type="ORF">JKF63_01992</name>
</gene>